<keyword evidence="2" id="KW-1185">Reference proteome</keyword>
<protein>
    <submittedName>
        <fullName evidence="1">Uncharacterized protein</fullName>
    </submittedName>
</protein>
<dbReference type="KEGG" id="tco:Theco_4085"/>
<organism evidence="1 2">
    <name type="scientific">Thermobacillus composti (strain DSM 18247 / JCM 13945 / KWC4)</name>
    <dbReference type="NCBI Taxonomy" id="717605"/>
    <lineage>
        <taxon>Bacteria</taxon>
        <taxon>Bacillati</taxon>
        <taxon>Bacillota</taxon>
        <taxon>Bacilli</taxon>
        <taxon>Bacillales</taxon>
        <taxon>Paenibacillaceae</taxon>
        <taxon>Thermobacillus</taxon>
    </lineage>
</organism>
<geneLocation type="plasmid" evidence="1 2">
    <name>pTHECO01</name>
</geneLocation>
<dbReference type="RefSeq" id="WP_015256796.1">
    <property type="nucleotide sequence ID" value="NC_019898.1"/>
</dbReference>
<dbReference type="OrthoDB" id="2864903at2"/>
<dbReference type="HOGENOM" id="CLU_126504_0_0_9"/>
<proteinExistence type="predicted"/>
<dbReference type="AlphaFoldDB" id="L0EK63"/>
<gene>
    <name evidence="1" type="ordered locus">Theco_4085</name>
</gene>
<reference evidence="2" key="1">
    <citation type="submission" date="2012-01" db="EMBL/GenBank/DDBJ databases">
        <title>Complete sequence of plasmid of Thermobacillus composti KWC4.</title>
        <authorList>
            <person name="Lucas S."/>
            <person name="Han J."/>
            <person name="Lapidus A."/>
            <person name="Cheng J.-F."/>
            <person name="Goodwin L."/>
            <person name="Pitluck S."/>
            <person name="Peters L."/>
            <person name="Ovchinnikova G."/>
            <person name="Teshima H."/>
            <person name="Detter J.C."/>
            <person name="Han C."/>
            <person name="Tapia R."/>
            <person name="Land M."/>
            <person name="Hauser L."/>
            <person name="Kyrpides N."/>
            <person name="Ivanova N."/>
            <person name="Pagani I."/>
            <person name="Anderson I."/>
            <person name="Woyke T."/>
        </authorList>
    </citation>
    <scope>NUCLEOTIDE SEQUENCE [LARGE SCALE GENOMIC DNA]</scope>
    <source>
        <strain evidence="2">DSM 18247 / JCM 13945 / KWC4</strain>
        <plasmid evidence="2">Plasmid pTHECO01</plasmid>
    </source>
</reference>
<sequence>MELNYQEVVQKLKEGFPQGTVKFRSDNNRAYIPNQVYTDRVERATNSQWDLTIKEIEINVPHRYIKVIVTVTIGPHHRDGYGFSVIEKDAAGEPIRLANALDQAANEAVKTALDTWQMGWSTLAPFYKEDWGGNPALRHLLVSDPPPEPGDSFPVVPNAKIDRFCIFSNCGKQLTHDEWELLGQIPRFNRNKMTYCYEHLPNFWKRKIPEDVRKDFENRRNG</sequence>
<evidence type="ECO:0000313" key="2">
    <source>
        <dbReference type="Proteomes" id="UP000010795"/>
    </source>
</evidence>
<dbReference type="eggNOG" id="ENOG5033V18">
    <property type="taxonomic scope" value="Bacteria"/>
</dbReference>
<dbReference type="EMBL" id="CP003256">
    <property type="protein sequence ID" value="AGA60084.1"/>
    <property type="molecule type" value="Genomic_DNA"/>
</dbReference>
<dbReference type="Proteomes" id="UP000010795">
    <property type="component" value="Plasmid pTHECO01"/>
</dbReference>
<accession>L0EK63</accession>
<name>L0EK63_THECK</name>
<evidence type="ECO:0000313" key="1">
    <source>
        <dbReference type="EMBL" id="AGA60084.1"/>
    </source>
</evidence>
<keyword evidence="1" id="KW-0614">Plasmid</keyword>